<dbReference type="InterPro" id="IPR051207">
    <property type="entry name" value="ComplexI_NDUFA9_subunit"/>
</dbReference>
<dbReference type="PANTHER" id="PTHR12126:SF11">
    <property type="entry name" value="NADH DEHYDROGENASE [UBIQUINONE] 1 ALPHA SUBCOMPLEX SUBUNIT 9, MITOCHONDRIAL"/>
    <property type="match status" value="1"/>
</dbReference>
<dbReference type="Gene3D" id="3.40.50.720">
    <property type="entry name" value="NAD(P)-binding Rossmann-like Domain"/>
    <property type="match status" value="2"/>
</dbReference>
<gene>
    <name evidence="1" type="ORF">JGUZn3_17930</name>
</gene>
<dbReference type="RefSeq" id="WP_203413215.1">
    <property type="nucleotide sequence ID" value="NZ_CP060244.1"/>
</dbReference>
<organism evidence="1 2">
    <name type="scientific">Entomobacter blattae</name>
    <dbReference type="NCBI Taxonomy" id="2762277"/>
    <lineage>
        <taxon>Bacteria</taxon>
        <taxon>Pseudomonadati</taxon>
        <taxon>Pseudomonadota</taxon>
        <taxon>Alphaproteobacteria</taxon>
        <taxon>Acetobacterales</taxon>
        <taxon>Acetobacteraceae</taxon>
        <taxon>Entomobacter</taxon>
    </lineage>
</organism>
<proteinExistence type="predicted"/>
<evidence type="ECO:0000313" key="1">
    <source>
        <dbReference type="EMBL" id="QNT79008.1"/>
    </source>
</evidence>
<dbReference type="PANTHER" id="PTHR12126">
    <property type="entry name" value="NADH-UBIQUINONE OXIDOREDUCTASE 39 KDA SUBUNIT-RELATED"/>
    <property type="match status" value="1"/>
</dbReference>
<dbReference type="InterPro" id="IPR036291">
    <property type="entry name" value="NAD(P)-bd_dom_sf"/>
</dbReference>
<dbReference type="SUPFAM" id="SSF51735">
    <property type="entry name" value="NAD(P)-binding Rossmann-fold domains"/>
    <property type="match status" value="1"/>
</dbReference>
<dbReference type="AlphaFoldDB" id="A0A7H1NT98"/>
<keyword evidence="2" id="KW-1185">Reference proteome</keyword>
<sequence>MVARDLVHIIGATGRSGLALCKALTQLNSPIQPVIRNQNHWKTQDFPTAQKALIADLDGPPSLLAQALEGARSIVSTAHARHIPQILAAGPKDATYIFLGSTRKYTHWPDAHGKGVIAGEKAFLQSNQKGVLLHPTMIYGAEGENNVQRLAQLLKILPIIPLPKKGQSLIQPIYQSDVTKAMIHALSIEWSKPESLVIAGPKAISYADFVHAICRAATLPQRPIISIPPWVLVQLAKLSRFIPVLPTISPAEVQRLMEDKAFDITPMQEKLQFTPISLQEGLAKLYPRERG</sequence>
<dbReference type="GO" id="GO:0044877">
    <property type="term" value="F:protein-containing complex binding"/>
    <property type="evidence" value="ECO:0007669"/>
    <property type="project" value="TreeGrafter"/>
</dbReference>
<dbReference type="KEGG" id="ebla:JGUZn3_17930"/>
<name>A0A7H1NT98_9PROT</name>
<protein>
    <submittedName>
        <fullName evidence="1">Uncharacterized protein</fullName>
    </submittedName>
</protein>
<accession>A0A7H1NT98</accession>
<dbReference type="Proteomes" id="UP000516349">
    <property type="component" value="Chromosome"/>
</dbReference>
<dbReference type="EMBL" id="CP060244">
    <property type="protein sequence ID" value="QNT79008.1"/>
    <property type="molecule type" value="Genomic_DNA"/>
</dbReference>
<evidence type="ECO:0000313" key="2">
    <source>
        <dbReference type="Proteomes" id="UP000516349"/>
    </source>
</evidence>
<reference evidence="1 2" key="1">
    <citation type="submission" date="2020-08" db="EMBL/GenBank/DDBJ databases">
        <title>Complete genome sequence of Entomobacter blattae G55GP.</title>
        <authorList>
            <person name="Poehlein A."/>
            <person name="Guzman J."/>
            <person name="Daniel R."/>
            <person name="Vilcinskas A."/>
        </authorList>
    </citation>
    <scope>NUCLEOTIDE SEQUENCE [LARGE SCALE GENOMIC DNA]</scope>
    <source>
        <strain evidence="1 2">G55GP</strain>
    </source>
</reference>